<dbReference type="Gene3D" id="2.60.40.2700">
    <property type="match status" value="1"/>
</dbReference>
<name>A0ABX6PS44_9HYPH</name>
<evidence type="ECO:0000313" key="2">
    <source>
        <dbReference type="EMBL" id="QKK21481.1"/>
    </source>
</evidence>
<evidence type="ECO:0000259" key="1">
    <source>
        <dbReference type="Pfam" id="PF20254"/>
    </source>
</evidence>
<dbReference type="Proteomes" id="UP000305673">
    <property type="component" value="Plasmid pPR12A204"/>
</dbReference>
<dbReference type="Pfam" id="PF20254">
    <property type="entry name" value="DMFA2_C"/>
    <property type="match status" value="1"/>
</dbReference>
<gene>
    <name evidence="2" type="ORF">FFM53_034390</name>
</gene>
<feature type="domain" description="N,N-dimethylformamidase beta subunit-like C-terminal" evidence="1">
    <location>
        <begin position="169"/>
        <end position="564"/>
    </location>
</feature>
<dbReference type="EMBL" id="CP054025">
    <property type="protein sequence ID" value="QKK21481.1"/>
    <property type="molecule type" value="Genomic_DNA"/>
</dbReference>
<dbReference type="InterPro" id="IPR046540">
    <property type="entry name" value="DMFA2_C"/>
</dbReference>
<reference evidence="2 3" key="1">
    <citation type="submission" date="2020-05" db="EMBL/GenBank/DDBJ databases">
        <title>Genome sequences of pea root nodulating Rhizobium spp.</title>
        <authorList>
            <person name="Rahi P."/>
        </authorList>
    </citation>
    <scope>NUCLEOTIDE SEQUENCE [LARGE SCALE GENOMIC DNA]</scope>
    <source>
        <strain evidence="3">JKLM 12A2</strain>
        <plasmid evidence="2 3">pPR12A204</plasmid>
    </source>
</reference>
<organism evidence="2 3">
    <name type="scientific">Rhizobium indicum</name>
    <dbReference type="NCBI Taxonomy" id="2583231"/>
    <lineage>
        <taxon>Bacteria</taxon>
        <taxon>Pseudomonadati</taxon>
        <taxon>Pseudomonadota</taxon>
        <taxon>Alphaproteobacteria</taxon>
        <taxon>Hyphomicrobiales</taxon>
        <taxon>Rhizobiaceae</taxon>
        <taxon>Rhizobium/Agrobacterium group</taxon>
        <taxon>Rhizobium</taxon>
    </lineage>
</organism>
<accession>A0ABX6PS44</accession>
<dbReference type="RefSeq" id="WP_138390063.1">
    <property type="nucleotide sequence ID" value="NZ_CP054025.1"/>
</dbReference>
<keyword evidence="3" id="KW-1185">Reference proteome</keyword>
<proteinExistence type="predicted"/>
<geneLocation type="plasmid" evidence="2 3">
    <name>pPR12A204</name>
</geneLocation>
<sequence length="631" mass="69329">MQGSVSSVKSGAQKIPTSSNEEHTYYVLLRGSATVGNTLTANVFNECGQSPEKEAAYGWQQKVDGAWTNIAGETSARIRIPSGLLGSQIRALAVVSTTEGLNNFTSQGIRVDAQNSIVIENLNAGTTDWKITNLATNHEIEAYADATSINAGDPLNLKVSLSSAGQYNLEVYRLGYYGGAGGRLIASALGLDGLTQSSPTMTNPGTRLIECVWDVSYELKTSAAWTSGLYVIKLTDCRSGKQSLVPFVLRKDNHPSDIGFQDAVTTAQAYNIFGGFSVYDANSTSNTRAYQVSFDRPYDATHLGFSNTDGFNCNNMLTWEYNMVRWLESQGYDISYYTNVDVHSNPLQILSHRIFLSVGHDEYWSMEQRNRVESARDNGIHLAFYSANTAYWQVRFDCSSRGQSNRVVTIYKDSSGIGAGLSLDPVAQLDPPASTSVFRSKEVNRPENALMGVGYVSDQGNIYEGFDFIVSNAADPIYAHTGLRNGDRLKGLVGYEWDAVLDNEESPDGLVIISKSSTRANEILPPLPGGTRPNISHAICYRAVSGARVFSTGSIQWVWGLDNSWAFQPPQLTRSWRRRIKNWIKGLVSLVVTVPIRNMPCVDSRAQQMTVNLFSEMDVRPQTPSSWLTLS</sequence>
<keyword evidence="2" id="KW-0614">Plasmid</keyword>
<protein>
    <submittedName>
        <fullName evidence="2">Ig domain-containing protein group 1 domain-containing protein</fullName>
    </submittedName>
</protein>
<evidence type="ECO:0000313" key="3">
    <source>
        <dbReference type="Proteomes" id="UP000305673"/>
    </source>
</evidence>